<dbReference type="SUPFAM" id="SSF54427">
    <property type="entry name" value="NTF2-like"/>
    <property type="match status" value="1"/>
</dbReference>
<dbReference type="Gene3D" id="3.10.450.50">
    <property type="match status" value="1"/>
</dbReference>
<protein>
    <submittedName>
        <fullName evidence="2">Nuclear transport factor 2 family protein</fullName>
    </submittedName>
</protein>
<proteinExistence type="predicted"/>
<organism evidence="2 3">
    <name type="scientific">Actinomycetospora chlora</name>
    <dbReference type="NCBI Taxonomy" id="663608"/>
    <lineage>
        <taxon>Bacteria</taxon>
        <taxon>Bacillati</taxon>
        <taxon>Actinomycetota</taxon>
        <taxon>Actinomycetes</taxon>
        <taxon>Pseudonocardiales</taxon>
        <taxon>Pseudonocardiaceae</taxon>
        <taxon>Actinomycetospora</taxon>
    </lineage>
</organism>
<dbReference type="PANTHER" id="PTHR41252:SF1">
    <property type="entry name" value="BLR2505 PROTEIN"/>
    <property type="match status" value="1"/>
</dbReference>
<dbReference type="EMBL" id="BAABHO010000017">
    <property type="protein sequence ID" value="GAA4789277.1"/>
    <property type="molecule type" value="Genomic_DNA"/>
</dbReference>
<sequence>MRDLGAEDARKQTVRTAFDDWAAGRGGPFALLADDATWTIVGTSPVSRTYGSRQEFLDVVIDPFDARMATPLVPTVRGLYADGDWVIALFDAAATARDGRPYRNTYTWYLRLAGDRIVEAVAFFDTLEFTDLWTRVAPAEGSSS</sequence>
<accession>A0ABP9B236</accession>
<dbReference type="RefSeq" id="WP_345414727.1">
    <property type="nucleotide sequence ID" value="NZ_BAABHO010000017.1"/>
</dbReference>
<keyword evidence="3" id="KW-1185">Reference proteome</keyword>
<evidence type="ECO:0000259" key="1">
    <source>
        <dbReference type="Pfam" id="PF12680"/>
    </source>
</evidence>
<gene>
    <name evidence="2" type="ORF">GCM10023200_24890</name>
</gene>
<comment type="caution">
    <text evidence="2">The sequence shown here is derived from an EMBL/GenBank/DDBJ whole genome shotgun (WGS) entry which is preliminary data.</text>
</comment>
<dbReference type="InterPro" id="IPR032710">
    <property type="entry name" value="NTF2-like_dom_sf"/>
</dbReference>
<dbReference type="InterPro" id="IPR037401">
    <property type="entry name" value="SnoaL-like"/>
</dbReference>
<dbReference type="PANTHER" id="PTHR41252">
    <property type="entry name" value="BLR2505 PROTEIN"/>
    <property type="match status" value="1"/>
</dbReference>
<name>A0ABP9B236_9PSEU</name>
<dbReference type="Proteomes" id="UP001500928">
    <property type="component" value="Unassembled WGS sequence"/>
</dbReference>
<evidence type="ECO:0000313" key="3">
    <source>
        <dbReference type="Proteomes" id="UP001500928"/>
    </source>
</evidence>
<reference evidence="3" key="1">
    <citation type="journal article" date="2019" name="Int. J. Syst. Evol. Microbiol.">
        <title>The Global Catalogue of Microorganisms (GCM) 10K type strain sequencing project: providing services to taxonomists for standard genome sequencing and annotation.</title>
        <authorList>
            <consortium name="The Broad Institute Genomics Platform"/>
            <consortium name="The Broad Institute Genome Sequencing Center for Infectious Disease"/>
            <person name="Wu L."/>
            <person name="Ma J."/>
        </authorList>
    </citation>
    <scope>NUCLEOTIDE SEQUENCE [LARGE SCALE GENOMIC DNA]</scope>
    <source>
        <strain evidence="3">JCM 17979</strain>
    </source>
</reference>
<dbReference type="Pfam" id="PF12680">
    <property type="entry name" value="SnoaL_2"/>
    <property type="match status" value="1"/>
</dbReference>
<feature type="domain" description="SnoaL-like" evidence="1">
    <location>
        <begin position="18"/>
        <end position="119"/>
    </location>
</feature>
<evidence type="ECO:0000313" key="2">
    <source>
        <dbReference type="EMBL" id="GAA4789277.1"/>
    </source>
</evidence>